<evidence type="ECO:0000313" key="6">
    <source>
        <dbReference type="Proteomes" id="UP000030300"/>
    </source>
</evidence>
<keyword evidence="6" id="KW-1185">Reference proteome</keyword>
<dbReference type="GO" id="GO:0042597">
    <property type="term" value="C:periplasmic space"/>
    <property type="evidence" value="ECO:0007669"/>
    <property type="project" value="UniProtKB-ARBA"/>
</dbReference>
<accession>A0A0A1DRK9</accession>
<name>A0A0A1DRK9_NOCSI</name>
<evidence type="ECO:0000259" key="4">
    <source>
        <dbReference type="Pfam" id="PF00496"/>
    </source>
</evidence>
<dbReference type="GO" id="GO:0043190">
    <property type="term" value="C:ATP-binding cassette (ABC) transporter complex"/>
    <property type="evidence" value="ECO:0007669"/>
    <property type="project" value="InterPro"/>
</dbReference>
<feature type="domain" description="Solute-binding protein family 5" evidence="4">
    <location>
        <begin position="71"/>
        <end position="431"/>
    </location>
</feature>
<dbReference type="Proteomes" id="UP000030300">
    <property type="component" value="Chromosome"/>
</dbReference>
<organism evidence="5 6">
    <name type="scientific">Nocardioides simplex</name>
    <name type="common">Arthrobacter simplex</name>
    <dbReference type="NCBI Taxonomy" id="2045"/>
    <lineage>
        <taxon>Bacteria</taxon>
        <taxon>Bacillati</taxon>
        <taxon>Actinomycetota</taxon>
        <taxon>Actinomycetes</taxon>
        <taxon>Propionibacteriales</taxon>
        <taxon>Nocardioidaceae</taxon>
        <taxon>Pimelobacter</taxon>
    </lineage>
</organism>
<gene>
    <name evidence="5" type="ORF">KR76_25285</name>
</gene>
<dbReference type="KEGG" id="psim:KR76_25285"/>
<evidence type="ECO:0000256" key="3">
    <source>
        <dbReference type="ARBA" id="ARBA00022729"/>
    </source>
</evidence>
<dbReference type="InterPro" id="IPR023765">
    <property type="entry name" value="SBP_5_CS"/>
</dbReference>
<dbReference type="GO" id="GO:1904680">
    <property type="term" value="F:peptide transmembrane transporter activity"/>
    <property type="evidence" value="ECO:0007669"/>
    <property type="project" value="TreeGrafter"/>
</dbReference>
<dbReference type="EMBL" id="CP009896">
    <property type="protein sequence ID" value="AIY19267.1"/>
    <property type="molecule type" value="Genomic_DNA"/>
</dbReference>
<dbReference type="CDD" id="cd00995">
    <property type="entry name" value="PBP2_NikA_DppA_OppA_like"/>
    <property type="match status" value="1"/>
</dbReference>
<dbReference type="InterPro" id="IPR039424">
    <property type="entry name" value="SBP_5"/>
</dbReference>
<dbReference type="InterPro" id="IPR030678">
    <property type="entry name" value="Peptide/Ni-bd"/>
</dbReference>
<evidence type="ECO:0000256" key="1">
    <source>
        <dbReference type="ARBA" id="ARBA00004193"/>
    </source>
</evidence>
<dbReference type="PROSITE" id="PS01040">
    <property type="entry name" value="SBP_BACTERIAL_5"/>
    <property type="match status" value="1"/>
</dbReference>
<dbReference type="Gene3D" id="3.10.105.10">
    <property type="entry name" value="Dipeptide-binding Protein, Domain 3"/>
    <property type="match status" value="1"/>
</dbReference>
<reference evidence="5 6" key="1">
    <citation type="journal article" date="2015" name="Genome Announc.">
        <title>Complete Genome Sequence of Steroid-Transforming Nocardioides simplex VKM Ac-2033D.</title>
        <authorList>
            <person name="Shtratnikova V.Y."/>
            <person name="Schelkunov M.I."/>
            <person name="Pekov Y.A."/>
            <person name="Fokina V.V."/>
            <person name="Logacheva M.D."/>
            <person name="Sokolov S.L."/>
            <person name="Bragin E.Y."/>
            <person name="Ashapkin V.V."/>
            <person name="Donova M.V."/>
        </authorList>
    </citation>
    <scope>NUCLEOTIDE SEQUENCE [LARGE SCALE GENOMIC DNA]</scope>
    <source>
        <strain evidence="5 6">VKM Ac-2033D</strain>
    </source>
</reference>
<protein>
    <submittedName>
        <fullName evidence="5">Putative ABC transporter, periplasmic solute-binding protein</fullName>
    </submittedName>
</protein>
<dbReference type="HOGENOM" id="CLU_017028_7_4_11"/>
<dbReference type="Pfam" id="PF00496">
    <property type="entry name" value="SBP_bac_5"/>
    <property type="match status" value="1"/>
</dbReference>
<dbReference type="PANTHER" id="PTHR30290">
    <property type="entry name" value="PERIPLASMIC BINDING COMPONENT OF ABC TRANSPORTER"/>
    <property type="match status" value="1"/>
</dbReference>
<dbReference type="eggNOG" id="COG0747">
    <property type="taxonomic scope" value="Bacteria"/>
</dbReference>
<proteinExistence type="inferred from homology"/>
<dbReference type="SUPFAM" id="SSF53850">
    <property type="entry name" value="Periplasmic binding protein-like II"/>
    <property type="match status" value="1"/>
</dbReference>
<dbReference type="PIRSF" id="PIRSF002741">
    <property type="entry name" value="MppA"/>
    <property type="match status" value="1"/>
</dbReference>
<dbReference type="PANTHER" id="PTHR30290:SF83">
    <property type="entry name" value="ABC TRANSPORTER SUBSTRATE-BINDING PROTEIN"/>
    <property type="match status" value="1"/>
</dbReference>
<dbReference type="Gene3D" id="3.40.190.10">
    <property type="entry name" value="Periplasmic binding protein-like II"/>
    <property type="match status" value="1"/>
</dbReference>
<sequence length="519" mass="55290">MGIAALGIVLIAGACGSSSDDSPGGDHSDSTLTIATSGIRSMDPARQYDQPALWVNGLALEGLIKLDSTGKVQPALATKVDNPDPLTYVYTLREGVKFWNGAEVTTDDVVYSLTRYQDETAQTASKYASVDTIKATGPMEVTVTLKQADSSWQYTPAYAGQIVEKKFAEEHDKDLGGPGVLTMGTGPWQPKDFNSSAGMTFVKNDAWWGAPEAGDDFKESWKTVKLVFAAAVPGAAAVRAGDVDGVVGGDGTAFSSGSSVKLTKAPTETLGYLTLLTDKGPLADVHVRRALAHLVDREAIIKSALKGFGDPATQMVSERVWTDLPEDEVAAAYDQIENLDYDVDAAKAELEQSEYNGEKIVAEVISTYPSFVRATEILKEEAAKIGLEIEIKGLPGAEWLTNSSNHTTEMTVSTYSSLSPDPNFYPNTLMRADGIPVGGSNYANLDAPGLDGFVRSASTAKAQSKEQLEAVVGALKANASQAAYIPIYTQQAVFAHDPKLSFDGFSQYAMGSPYPLYVK</sequence>
<evidence type="ECO:0000313" key="5">
    <source>
        <dbReference type="EMBL" id="AIY19267.1"/>
    </source>
</evidence>
<dbReference type="STRING" id="2045.KR76_25285"/>
<keyword evidence="3" id="KW-0732">Signal</keyword>
<comment type="subcellular location">
    <subcellularLocation>
        <location evidence="1">Cell membrane</location>
        <topology evidence="1">Lipid-anchor</topology>
    </subcellularLocation>
</comment>
<dbReference type="InterPro" id="IPR000914">
    <property type="entry name" value="SBP_5_dom"/>
</dbReference>
<evidence type="ECO:0000256" key="2">
    <source>
        <dbReference type="ARBA" id="ARBA00005695"/>
    </source>
</evidence>
<comment type="similarity">
    <text evidence="2">Belongs to the bacterial solute-binding protein 5 family.</text>
</comment>
<dbReference type="GO" id="GO:0015833">
    <property type="term" value="P:peptide transport"/>
    <property type="evidence" value="ECO:0007669"/>
    <property type="project" value="TreeGrafter"/>
</dbReference>
<dbReference type="AlphaFoldDB" id="A0A0A1DRK9"/>